<dbReference type="GO" id="GO:0004769">
    <property type="term" value="F:steroid Delta-isomerase activity"/>
    <property type="evidence" value="ECO:0007669"/>
    <property type="project" value="UniProtKB-EC"/>
</dbReference>
<reference evidence="2 3" key="1">
    <citation type="submission" date="2024-06" db="EMBL/GenBank/DDBJ databases">
        <title>Sorghum-associated microbial communities from plants grown in Nebraska, USA.</title>
        <authorList>
            <person name="Schachtman D."/>
        </authorList>
    </citation>
    <scope>NUCLEOTIDE SEQUENCE [LARGE SCALE GENOMIC DNA]</scope>
    <source>
        <strain evidence="2 3">2709</strain>
    </source>
</reference>
<organism evidence="2 3">
    <name type="scientific">Ottowia thiooxydans</name>
    <dbReference type="NCBI Taxonomy" id="219182"/>
    <lineage>
        <taxon>Bacteria</taxon>
        <taxon>Pseudomonadati</taxon>
        <taxon>Pseudomonadota</taxon>
        <taxon>Betaproteobacteria</taxon>
        <taxon>Burkholderiales</taxon>
        <taxon>Comamonadaceae</taxon>
        <taxon>Ottowia</taxon>
    </lineage>
</organism>
<dbReference type="EC" id="5.3.3.1" evidence="2"/>
<comment type="caution">
    <text evidence="2">The sequence shown here is derived from an EMBL/GenBank/DDBJ whole genome shotgun (WGS) entry which is preliminary data.</text>
</comment>
<evidence type="ECO:0000313" key="3">
    <source>
        <dbReference type="Proteomes" id="UP001549320"/>
    </source>
</evidence>
<evidence type="ECO:0000259" key="1">
    <source>
        <dbReference type="Pfam" id="PF12680"/>
    </source>
</evidence>
<dbReference type="InterPro" id="IPR032710">
    <property type="entry name" value="NTF2-like_dom_sf"/>
</dbReference>
<dbReference type="Pfam" id="PF12680">
    <property type="entry name" value="SnoaL_2"/>
    <property type="match status" value="1"/>
</dbReference>
<dbReference type="SUPFAM" id="SSF54427">
    <property type="entry name" value="NTF2-like"/>
    <property type="match status" value="1"/>
</dbReference>
<keyword evidence="3" id="KW-1185">Reference proteome</keyword>
<dbReference type="RefSeq" id="WP_354444289.1">
    <property type="nucleotide sequence ID" value="NZ_JBEPSH010000005.1"/>
</dbReference>
<dbReference type="Gene3D" id="3.10.450.50">
    <property type="match status" value="1"/>
</dbReference>
<feature type="domain" description="SnoaL-like" evidence="1">
    <location>
        <begin position="17"/>
        <end position="112"/>
    </location>
</feature>
<protein>
    <submittedName>
        <fullName evidence="2">Steroid delta-isomerase</fullName>
        <ecNumber evidence="2">5.3.3.1</ecNumber>
    </submittedName>
</protein>
<name>A0ABV2Q9I8_9BURK</name>
<gene>
    <name evidence="2" type="ORF">ABIE13_002805</name>
</gene>
<dbReference type="Proteomes" id="UP001549320">
    <property type="component" value="Unassembled WGS sequence"/>
</dbReference>
<evidence type="ECO:0000313" key="2">
    <source>
        <dbReference type="EMBL" id="MET4577694.1"/>
    </source>
</evidence>
<accession>A0ABV2Q9I8</accession>
<dbReference type="EMBL" id="JBEPSH010000005">
    <property type="protein sequence ID" value="MET4577694.1"/>
    <property type="molecule type" value="Genomic_DNA"/>
</dbReference>
<proteinExistence type="predicted"/>
<dbReference type="InterPro" id="IPR037401">
    <property type="entry name" value="SnoaL-like"/>
</dbReference>
<keyword evidence="2" id="KW-0413">Isomerase</keyword>
<sequence>MSKDISDPRLIRLAMAYETLHPARLDDLVSLYSDQAVFKDPFNEVRGRRAITRVFSHMFKQIKEPRFTVLEGASNGYNAFLLWELKFLRDSGQTMAICGTSYLEFALDGLVLVHRDYWDPVEEIFAKVPVLGSIARYLQRKLSATP</sequence>